<dbReference type="Proteomes" id="UP000734854">
    <property type="component" value="Unassembled WGS sequence"/>
</dbReference>
<reference evidence="1 2" key="1">
    <citation type="submission" date="2020-08" db="EMBL/GenBank/DDBJ databases">
        <title>Plant Genome Project.</title>
        <authorList>
            <person name="Zhang R.-G."/>
        </authorList>
    </citation>
    <scope>NUCLEOTIDE SEQUENCE [LARGE SCALE GENOMIC DNA]</scope>
    <source>
        <tissue evidence="1">Rhizome</tissue>
    </source>
</reference>
<keyword evidence="2" id="KW-1185">Reference proteome</keyword>
<gene>
    <name evidence="1" type="ORF">ZIOFF_059580</name>
</gene>
<accession>A0A8J5KGW1</accession>
<name>A0A8J5KGW1_ZINOF</name>
<dbReference type="EMBL" id="JACMSC010000016">
    <property type="protein sequence ID" value="KAG6482941.1"/>
    <property type="molecule type" value="Genomic_DNA"/>
</dbReference>
<evidence type="ECO:0000313" key="2">
    <source>
        <dbReference type="Proteomes" id="UP000734854"/>
    </source>
</evidence>
<proteinExistence type="predicted"/>
<dbReference type="AlphaFoldDB" id="A0A8J5KGW1"/>
<evidence type="ECO:0000313" key="1">
    <source>
        <dbReference type="EMBL" id="KAG6482941.1"/>
    </source>
</evidence>
<protein>
    <submittedName>
        <fullName evidence="1">Uncharacterized protein</fullName>
    </submittedName>
</protein>
<comment type="caution">
    <text evidence="1">The sequence shown here is derived from an EMBL/GenBank/DDBJ whole genome shotgun (WGS) entry which is preliminary data.</text>
</comment>
<sequence length="61" mass="6895">MQKELLIKLIKCLEQTSIISGGNHTEVSDYNTGDSQSRLYLRPRCEVFSLDTDVLGCPKHL</sequence>
<organism evidence="1 2">
    <name type="scientific">Zingiber officinale</name>
    <name type="common">Ginger</name>
    <name type="synonym">Amomum zingiber</name>
    <dbReference type="NCBI Taxonomy" id="94328"/>
    <lineage>
        <taxon>Eukaryota</taxon>
        <taxon>Viridiplantae</taxon>
        <taxon>Streptophyta</taxon>
        <taxon>Embryophyta</taxon>
        <taxon>Tracheophyta</taxon>
        <taxon>Spermatophyta</taxon>
        <taxon>Magnoliopsida</taxon>
        <taxon>Liliopsida</taxon>
        <taxon>Zingiberales</taxon>
        <taxon>Zingiberaceae</taxon>
        <taxon>Zingiber</taxon>
    </lineage>
</organism>